<evidence type="ECO:0000313" key="2">
    <source>
        <dbReference type="EMBL" id="ACA70461.1"/>
    </source>
</evidence>
<evidence type="ECO:0000256" key="1">
    <source>
        <dbReference type="SAM" id="Phobius"/>
    </source>
</evidence>
<sequence>MEQEKRYFYWLPILFAAGIWSSTSETSLFVIDILFSLLFCSSWALSEETVGIIDYREKRYGGVWLWSSMINSYHYD</sequence>
<organism evidence="2">
    <name type="scientific">Yersinia pseudotuberculosis serotype O:3 (strain YPIII)</name>
    <dbReference type="NCBI Taxonomy" id="502800"/>
    <lineage>
        <taxon>Bacteria</taxon>
        <taxon>Pseudomonadati</taxon>
        <taxon>Pseudomonadota</taxon>
        <taxon>Gammaproteobacteria</taxon>
        <taxon>Enterobacterales</taxon>
        <taxon>Yersiniaceae</taxon>
        <taxon>Yersinia</taxon>
    </lineage>
</organism>
<keyword evidence="1" id="KW-0812">Transmembrane</keyword>
<keyword evidence="1" id="KW-1133">Transmembrane helix</keyword>
<feature type="transmembrane region" description="Helical" evidence="1">
    <location>
        <begin position="7"/>
        <end position="23"/>
    </location>
</feature>
<accession>A0A0H3B958</accession>
<proteinExistence type="predicted"/>
<gene>
    <name evidence="2" type="ordered locus">YPK_4202</name>
</gene>
<dbReference type="KEGG" id="ypy:YPK_4202"/>
<reference evidence="2" key="1">
    <citation type="submission" date="2008-02" db="EMBL/GenBank/DDBJ databases">
        <title>Complete sequence of Yersinia pseudotuberculosis YPIII.</title>
        <authorList>
            <consortium name="US DOE Joint Genome Institute"/>
            <person name="Challacombe J.F."/>
            <person name="Bruce D."/>
            <person name="Detter J.C."/>
            <person name="Green L."/>
            <person name="Land M."/>
            <person name="Munk C."/>
            <person name="Lindler L.E."/>
            <person name="Nikolich M.P."/>
            <person name="Brettin T."/>
        </authorList>
    </citation>
    <scope>NUCLEOTIDE SEQUENCE</scope>
    <source>
        <strain evidence="2">YPIII</strain>
    </source>
</reference>
<keyword evidence="1" id="KW-0472">Membrane</keyword>
<protein>
    <submittedName>
        <fullName evidence="2">Uncharacterized protein</fullName>
    </submittedName>
</protein>
<dbReference type="AlphaFoldDB" id="A0A0H3B958"/>
<name>A0A0H3B958_YERPY</name>
<dbReference type="EMBL" id="CP000950">
    <property type="protein sequence ID" value="ACA70461.1"/>
    <property type="molecule type" value="Genomic_DNA"/>
</dbReference>